<proteinExistence type="predicted"/>
<organism evidence="1 2">
    <name type="scientific">Sulfurospirillum multivorans</name>
    <name type="common">Dehalospirillum multivorans</name>
    <dbReference type="NCBI Taxonomy" id="66821"/>
    <lineage>
        <taxon>Bacteria</taxon>
        <taxon>Pseudomonadati</taxon>
        <taxon>Campylobacterota</taxon>
        <taxon>Epsilonproteobacteria</taxon>
        <taxon>Campylobacterales</taxon>
        <taxon>Sulfurospirillaceae</taxon>
        <taxon>Sulfurospirillum</taxon>
    </lineage>
</organism>
<dbReference type="PANTHER" id="PTHR39327:SF1">
    <property type="entry name" value="BLR5470 PROTEIN"/>
    <property type="match status" value="1"/>
</dbReference>
<sequence>MLFKVVLGFMLLHVSLLGGEFKLSSSFFSSQPSPKSKAIFKDYERFMNETSPKSLHVKLEAVNFYVNAFVGAYDEQTYGRDEYWASRGEFLAHGGGDCEDYVITKFYTLRDLGVDAKKMGLCVVKDTDRGLWHMILLVFATHKEEPLVLDNLSFKVMPLSKRYDIAIKECMNEEGSVKLQNNAFVEDSTHRPFKSYKAMLDRTSKEILWQH</sequence>
<dbReference type="RefSeq" id="WP_084613078.1">
    <property type="nucleotide sequence ID" value="NZ_CP042966.1"/>
</dbReference>
<dbReference type="EMBL" id="CP042966">
    <property type="protein sequence ID" value="QEH05768.1"/>
    <property type="molecule type" value="Genomic_DNA"/>
</dbReference>
<accession>A0ABX5YZH8</accession>
<dbReference type="PANTHER" id="PTHR39327">
    <property type="match status" value="1"/>
</dbReference>
<protein>
    <submittedName>
        <fullName evidence="1">Transglutaminase-like cysteine proteinase domain containing protein</fullName>
    </submittedName>
</protein>
<evidence type="ECO:0000313" key="2">
    <source>
        <dbReference type="Proteomes" id="UP000323483"/>
    </source>
</evidence>
<dbReference type="InterPro" id="IPR010319">
    <property type="entry name" value="Transglutaminase-like_Cys_pept"/>
</dbReference>
<evidence type="ECO:0000313" key="1">
    <source>
        <dbReference type="EMBL" id="QEH05768.1"/>
    </source>
</evidence>
<name>A0ABX5YZH8_SULMU</name>
<keyword evidence="2" id="KW-1185">Reference proteome</keyword>
<gene>
    <name evidence="1" type="ORF">SMN_0994</name>
</gene>
<dbReference type="Proteomes" id="UP000323483">
    <property type="component" value="Chromosome"/>
</dbReference>
<dbReference type="Gene3D" id="3.10.620.30">
    <property type="match status" value="1"/>
</dbReference>
<dbReference type="Pfam" id="PF06035">
    <property type="entry name" value="Peptidase_C93"/>
    <property type="match status" value="1"/>
</dbReference>
<reference evidence="1" key="1">
    <citation type="submission" date="2019-08" db="EMBL/GenBank/DDBJ databases">
        <title>Organohalide respiration in Sulfurospirillum species is regulated by a two-component system as unraveled by comparative genomics, and transcriptomics, and regulator binding studies.</title>
        <authorList>
            <person name="Goris T."/>
            <person name="Esken J."/>
            <person name="Gadkari J."/>
            <person name="Bischler T."/>
            <person name="Foerstner K."/>
            <person name="Sharma C.M."/>
            <person name="Diekert G."/>
            <person name="Schubert T."/>
        </authorList>
    </citation>
    <scope>NUCLEOTIDE SEQUENCE [LARGE SCALE GENOMIC DNA]</scope>
    <source>
        <strain evidence="1">N</strain>
    </source>
</reference>